<reference evidence="1" key="1">
    <citation type="submission" date="2019-07" db="EMBL/GenBank/DDBJ databases">
        <authorList>
            <person name="Dittberner H."/>
        </authorList>
    </citation>
    <scope>NUCLEOTIDE SEQUENCE [LARGE SCALE GENOMIC DNA]</scope>
</reference>
<dbReference type="AlphaFoldDB" id="A0A565C544"/>
<dbReference type="EMBL" id="CABITT030000006">
    <property type="protein sequence ID" value="VVB08784.1"/>
    <property type="molecule type" value="Genomic_DNA"/>
</dbReference>
<dbReference type="Proteomes" id="UP000489600">
    <property type="component" value="Unassembled WGS sequence"/>
</dbReference>
<evidence type="ECO:0000313" key="2">
    <source>
        <dbReference type="Proteomes" id="UP000489600"/>
    </source>
</evidence>
<sequence length="86" mass="9791">MREFLSSWPKLEDFKCSKIISTTRTDLLMGGSTTFGLVEGKARSVVDVLMDYVKGELRVLSKLVPTNEVTLLCYYKHKVGDWTVQM</sequence>
<accession>A0A565C544</accession>
<gene>
    <name evidence="1" type="ORF">ANE_LOCUS19228</name>
</gene>
<proteinExistence type="predicted"/>
<protein>
    <submittedName>
        <fullName evidence="1">Uncharacterized protein</fullName>
    </submittedName>
</protein>
<keyword evidence="2" id="KW-1185">Reference proteome</keyword>
<comment type="caution">
    <text evidence="1">The sequence shown here is derived from an EMBL/GenBank/DDBJ whole genome shotgun (WGS) entry which is preliminary data.</text>
</comment>
<name>A0A565C544_9BRAS</name>
<organism evidence="1 2">
    <name type="scientific">Arabis nemorensis</name>
    <dbReference type="NCBI Taxonomy" id="586526"/>
    <lineage>
        <taxon>Eukaryota</taxon>
        <taxon>Viridiplantae</taxon>
        <taxon>Streptophyta</taxon>
        <taxon>Embryophyta</taxon>
        <taxon>Tracheophyta</taxon>
        <taxon>Spermatophyta</taxon>
        <taxon>Magnoliopsida</taxon>
        <taxon>eudicotyledons</taxon>
        <taxon>Gunneridae</taxon>
        <taxon>Pentapetalae</taxon>
        <taxon>rosids</taxon>
        <taxon>malvids</taxon>
        <taxon>Brassicales</taxon>
        <taxon>Brassicaceae</taxon>
        <taxon>Arabideae</taxon>
        <taxon>Arabis</taxon>
    </lineage>
</organism>
<evidence type="ECO:0000313" key="1">
    <source>
        <dbReference type="EMBL" id="VVB08784.1"/>
    </source>
</evidence>